<keyword evidence="1" id="KW-0472">Membrane</keyword>
<keyword evidence="3" id="KW-1185">Reference proteome</keyword>
<evidence type="ECO:0000256" key="1">
    <source>
        <dbReference type="SAM" id="Phobius"/>
    </source>
</evidence>
<dbReference type="Proteomes" id="UP001595885">
    <property type="component" value="Unassembled WGS sequence"/>
</dbReference>
<accession>A0ABV9P1D7</accession>
<gene>
    <name evidence="2" type="ORF">ACFO3U_03065</name>
</gene>
<sequence>MELDNSIALRPRFSLDVTKSIQEIIENATQIKEEVKEDYRIKISDHHIFFFITLTKRKYYSPHLHIELTENDDKTTNVKGLYGPDQTVWTFFMFLHFIIAGIFLIFAMIAYSHWRLKQSTTLGFVIMGLMVIFWFALYFQARINRKKCQPQMHNLEALMQRVVNF</sequence>
<feature type="transmembrane region" description="Helical" evidence="1">
    <location>
        <begin position="88"/>
        <end position="114"/>
    </location>
</feature>
<reference evidence="3" key="1">
    <citation type="journal article" date="2019" name="Int. J. Syst. Evol. Microbiol.">
        <title>The Global Catalogue of Microorganisms (GCM) 10K type strain sequencing project: providing services to taxonomists for standard genome sequencing and annotation.</title>
        <authorList>
            <consortium name="The Broad Institute Genomics Platform"/>
            <consortium name="The Broad Institute Genome Sequencing Center for Infectious Disease"/>
            <person name="Wu L."/>
            <person name="Ma J."/>
        </authorList>
    </citation>
    <scope>NUCLEOTIDE SEQUENCE [LARGE SCALE GENOMIC DNA]</scope>
    <source>
        <strain evidence="3">CCUG 50349</strain>
    </source>
</reference>
<feature type="transmembrane region" description="Helical" evidence="1">
    <location>
        <begin position="120"/>
        <end position="139"/>
    </location>
</feature>
<comment type="caution">
    <text evidence="2">The sequence shown here is derived from an EMBL/GenBank/DDBJ whole genome shotgun (WGS) entry which is preliminary data.</text>
</comment>
<protein>
    <recommendedName>
        <fullName evidence="4">GTP-binding protein</fullName>
    </recommendedName>
</protein>
<name>A0ABV9P1D7_9FLAO</name>
<dbReference type="EMBL" id="JBHSGW010000002">
    <property type="protein sequence ID" value="MFC4738966.1"/>
    <property type="molecule type" value="Genomic_DNA"/>
</dbReference>
<evidence type="ECO:0000313" key="3">
    <source>
        <dbReference type="Proteomes" id="UP001595885"/>
    </source>
</evidence>
<evidence type="ECO:0008006" key="4">
    <source>
        <dbReference type="Google" id="ProtNLM"/>
    </source>
</evidence>
<proteinExistence type="predicted"/>
<evidence type="ECO:0000313" key="2">
    <source>
        <dbReference type="EMBL" id="MFC4738966.1"/>
    </source>
</evidence>
<keyword evidence="1" id="KW-0812">Transmembrane</keyword>
<organism evidence="2 3">
    <name type="scientific">Flavobacterium ponti</name>
    <dbReference type="NCBI Taxonomy" id="665133"/>
    <lineage>
        <taxon>Bacteria</taxon>
        <taxon>Pseudomonadati</taxon>
        <taxon>Bacteroidota</taxon>
        <taxon>Flavobacteriia</taxon>
        <taxon>Flavobacteriales</taxon>
        <taxon>Flavobacteriaceae</taxon>
        <taxon>Flavobacterium</taxon>
    </lineage>
</organism>
<keyword evidence="1" id="KW-1133">Transmembrane helix</keyword>
<dbReference type="RefSeq" id="WP_379738266.1">
    <property type="nucleotide sequence ID" value="NZ_JBHSGW010000002.1"/>
</dbReference>